<dbReference type="OrthoDB" id="9808822at2"/>
<keyword evidence="3" id="KW-1185">Reference proteome</keyword>
<dbReference type="Pfam" id="PF02492">
    <property type="entry name" value="cobW"/>
    <property type="match status" value="1"/>
</dbReference>
<dbReference type="InterPro" id="IPR003495">
    <property type="entry name" value="CobW/HypB/UreG_nucleotide-bd"/>
</dbReference>
<dbReference type="GO" id="GO:0005737">
    <property type="term" value="C:cytoplasm"/>
    <property type="evidence" value="ECO:0007669"/>
    <property type="project" value="TreeGrafter"/>
</dbReference>
<dbReference type="STRING" id="558155.SAMN04487911_1523"/>
<evidence type="ECO:0000313" key="2">
    <source>
        <dbReference type="EMBL" id="SHJ89115.1"/>
    </source>
</evidence>
<dbReference type="PANTHER" id="PTHR13748">
    <property type="entry name" value="COBW-RELATED"/>
    <property type="match status" value="1"/>
</dbReference>
<evidence type="ECO:0000313" key="3">
    <source>
        <dbReference type="Proteomes" id="UP000184231"/>
    </source>
</evidence>
<dbReference type="AlphaFoldDB" id="A0A1M6N029"/>
<name>A0A1M6N029_9FLAO</name>
<dbReference type="RefSeq" id="WP_072766011.1">
    <property type="nucleotide sequence ID" value="NZ_FQYX01000052.1"/>
</dbReference>
<sequence>MKKTKLIIIGGFLGAGKTTLLNTIFRLFQEEGKKVGLITNDQAKGLVDTLILSSSGAHVQEISGSCFCCNFDGLMQAALYLRDIAQCDTIVAEPVGSCTDLVVTLVNPIKYYYQQYFELAPLCVLIDPFKLQQMLASEVDTKKGTNYIYLKQLEEADYLIVNKIDLMSTIEKAELKEFLKVKFPYFSQRWISALHKEGVKDWLEVMNTDVNVGTRELDIDYDVYADGEAAMGWYNADFIVNHIKHYLIPWGEFQSKFLQLLQELFQHEKIALQHMKTFLKSGSSELHANLTGTGRILSKQGTPFSSSSARIAVNIRAETSPETIKAIMDDIISVYAEEKICFETKTLNYFKPSRPEPTHR</sequence>
<reference evidence="2 3" key="1">
    <citation type="submission" date="2016-11" db="EMBL/GenBank/DDBJ databases">
        <authorList>
            <person name="Jaros S."/>
            <person name="Januszkiewicz K."/>
            <person name="Wedrychowicz H."/>
        </authorList>
    </citation>
    <scope>NUCLEOTIDE SEQUENCE [LARGE SCALE GENOMIC DNA]</scope>
    <source>
        <strain evidence="2 3">CGMCC 1.8863</strain>
    </source>
</reference>
<dbReference type="InterPro" id="IPR051316">
    <property type="entry name" value="Zinc-reg_GTPase_activator"/>
</dbReference>
<gene>
    <name evidence="2" type="ORF">SAMN04487911_1523</name>
</gene>
<dbReference type="PANTHER" id="PTHR13748:SF62">
    <property type="entry name" value="COBW DOMAIN-CONTAINING PROTEIN"/>
    <property type="match status" value="1"/>
</dbReference>
<feature type="domain" description="CobW/HypB/UreG nucleotide-binding" evidence="1">
    <location>
        <begin position="7"/>
        <end position="177"/>
    </location>
</feature>
<dbReference type="Gene3D" id="3.40.50.300">
    <property type="entry name" value="P-loop containing nucleotide triphosphate hydrolases"/>
    <property type="match status" value="1"/>
</dbReference>
<dbReference type="Proteomes" id="UP000184231">
    <property type="component" value="Unassembled WGS sequence"/>
</dbReference>
<dbReference type="InterPro" id="IPR027417">
    <property type="entry name" value="P-loop_NTPase"/>
</dbReference>
<organism evidence="2 3">
    <name type="scientific">Arenibacter nanhaiticus</name>
    <dbReference type="NCBI Taxonomy" id="558155"/>
    <lineage>
        <taxon>Bacteria</taxon>
        <taxon>Pseudomonadati</taxon>
        <taxon>Bacteroidota</taxon>
        <taxon>Flavobacteriia</taxon>
        <taxon>Flavobacteriales</taxon>
        <taxon>Flavobacteriaceae</taxon>
        <taxon>Arenibacter</taxon>
    </lineage>
</organism>
<dbReference type="EMBL" id="FQYX01000052">
    <property type="protein sequence ID" value="SHJ89115.1"/>
    <property type="molecule type" value="Genomic_DNA"/>
</dbReference>
<protein>
    <submittedName>
        <fullName evidence="2">CobW/HypB/UreG, nucleotide-binding domain</fullName>
    </submittedName>
</protein>
<proteinExistence type="predicted"/>
<evidence type="ECO:0000259" key="1">
    <source>
        <dbReference type="Pfam" id="PF02492"/>
    </source>
</evidence>
<accession>A0A1M6N029</accession>
<dbReference type="SUPFAM" id="SSF52540">
    <property type="entry name" value="P-loop containing nucleoside triphosphate hydrolases"/>
    <property type="match status" value="1"/>
</dbReference>